<evidence type="ECO:0000313" key="2">
    <source>
        <dbReference type="EMBL" id="EMD01266.1"/>
    </source>
</evidence>
<organism evidence="2 3">
    <name type="scientific">Baudoinia panamericana (strain UAMH 10762)</name>
    <name type="common">Angels' share fungus</name>
    <name type="synonym">Baudoinia compniacensis (strain UAMH 10762)</name>
    <dbReference type="NCBI Taxonomy" id="717646"/>
    <lineage>
        <taxon>Eukaryota</taxon>
        <taxon>Fungi</taxon>
        <taxon>Dikarya</taxon>
        <taxon>Ascomycota</taxon>
        <taxon>Pezizomycotina</taxon>
        <taxon>Dothideomycetes</taxon>
        <taxon>Dothideomycetidae</taxon>
        <taxon>Mycosphaerellales</taxon>
        <taxon>Teratosphaeriaceae</taxon>
        <taxon>Baudoinia</taxon>
    </lineage>
</organism>
<evidence type="ECO:0000256" key="1">
    <source>
        <dbReference type="SAM" id="MobiDB-lite"/>
    </source>
</evidence>
<evidence type="ECO:0000313" key="3">
    <source>
        <dbReference type="Proteomes" id="UP000011761"/>
    </source>
</evidence>
<feature type="compositionally biased region" description="Low complexity" evidence="1">
    <location>
        <begin position="59"/>
        <end position="68"/>
    </location>
</feature>
<name>M2NQE0_BAUPA</name>
<dbReference type="GeneID" id="19109653"/>
<feature type="region of interest" description="Disordered" evidence="1">
    <location>
        <begin position="1"/>
        <end position="199"/>
    </location>
</feature>
<gene>
    <name evidence="2" type="ORF">BAUCODRAFT_204476</name>
</gene>
<dbReference type="EMBL" id="KB445550">
    <property type="protein sequence ID" value="EMD01266.1"/>
    <property type="molecule type" value="Genomic_DNA"/>
</dbReference>
<feature type="compositionally biased region" description="Polar residues" evidence="1">
    <location>
        <begin position="75"/>
        <end position="86"/>
    </location>
</feature>
<dbReference type="KEGG" id="bcom:BAUCODRAFT_204476"/>
<feature type="compositionally biased region" description="Basic and acidic residues" evidence="1">
    <location>
        <begin position="178"/>
        <end position="199"/>
    </location>
</feature>
<keyword evidence="3" id="KW-1185">Reference proteome</keyword>
<dbReference type="AlphaFoldDB" id="M2NQE0"/>
<feature type="compositionally biased region" description="Polar residues" evidence="1">
    <location>
        <begin position="1"/>
        <end position="12"/>
    </location>
</feature>
<reference evidence="2 3" key="1">
    <citation type="journal article" date="2012" name="PLoS Pathog.">
        <title>Diverse lifestyles and strategies of plant pathogenesis encoded in the genomes of eighteen Dothideomycetes fungi.</title>
        <authorList>
            <person name="Ohm R.A."/>
            <person name="Feau N."/>
            <person name="Henrissat B."/>
            <person name="Schoch C.L."/>
            <person name="Horwitz B.A."/>
            <person name="Barry K.W."/>
            <person name="Condon B.J."/>
            <person name="Copeland A.C."/>
            <person name="Dhillon B."/>
            <person name="Glaser F."/>
            <person name="Hesse C.N."/>
            <person name="Kosti I."/>
            <person name="LaButti K."/>
            <person name="Lindquist E.A."/>
            <person name="Lucas S."/>
            <person name="Salamov A.A."/>
            <person name="Bradshaw R.E."/>
            <person name="Ciuffetti L."/>
            <person name="Hamelin R.C."/>
            <person name="Kema G.H.J."/>
            <person name="Lawrence C."/>
            <person name="Scott J.A."/>
            <person name="Spatafora J.W."/>
            <person name="Turgeon B.G."/>
            <person name="de Wit P.J.G.M."/>
            <person name="Zhong S."/>
            <person name="Goodwin S.B."/>
            <person name="Grigoriev I.V."/>
        </authorList>
    </citation>
    <scope>NUCLEOTIDE SEQUENCE [LARGE SCALE GENOMIC DNA]</scope>
    <source>
        <strain evidence="2 3">UAMH 10762</strain>
    </source>
</reference>
<dbReference type="RefSeq" id="XP_007672450.1">
    <property type="nucleotide sequence ID" value="XM_007674260.1"/>
</dbReference>
<dbReference type="HOGENOM" id="CLU_1371956_0_0_1"/>
<protein>
    <submittedName>
        <fullName evidence="2">Uncharacterized protein</fullName>
    </submittedName>
</protein>
<sequence length="199" mass="22073">MQHFPSVQSGSPRNMMLGEAGPSNWRHPSPSPRRSTRPPSYESPALPEGIGQFQPPSPSSSSPGLGSSRWVLPSPVSSQNSRQSVRTGVAGPSNRLPRDLGNMRFSVVRSVGPEGQPRYTLHPNRSDPGVRRRHRSQSPGWPSMSTPSRHTPPPLYNRRYMPPARVGGYSSAPASQRASRESVDVWERPRSLDYGRRRY</sequence>
<dbReference type="Proteomes" id="UP000011761">
    <property type="component" value="Unassembled WGS sequence"/>
</dbReference>
<feature type="compositionally biased region" description="Polar residues" evidence="1">
    <location>
        <begin position="137"/>
        <end position="149"/>
    </location>
</feature>
<proteinExistence type="predicted"/>
<accession>M2NQE0</accession>